<reference evidence="2 3" key="1">
    <citation type="submission" date="2016-10" db="EMBL/GenBank/DDBJ databases">
        <authorList>
            <person name="de Groot N.N."/>
        </authorList>
    </citation>
    <scope>NUCLEOTIDE SEQUENCE [LARGE SCALE GENOMIC DNA]</scope>
    <source>
        <strain evidence="2">1</strain>
    </source>
</reference>
<dbReference type="STRING" id="51642.NSMM_90079"/>
<name>A0A1G5SJ45_9PROT</name>
<gene>
    <name evidence="2" type="ORF">NSMM_90079</name>
</gene>
<evidence type="ECO:0000256" key="1">
    <source>
        <dbReference type="SAM" id="Phobius"/>
    </source>
</evidence>
<keyword evidence="1" id="KW-1133">Transmembrane helix</keyword>
<keyword evidence="1" id="KW-0812">Transmembrane</keyword>
<keyword evidence="1" id="KW-0472">Membrane</keyword>
<organism evidence="2 3">
    <name type="scientific">Nitrosomonas mobilis</name>
    <dbReference type="NCBI Taxonomy" id="51642"/>
    <lineage>
        <taxon>Bacteria</taxon>
        <taxon>Pseudomonadati</taxon>
        <taxon>Pseudomonadota</taxon>
        <taxon>Betaproteobacteria</taxon>
        <taxon>Nitrosomonadales</taxon>
        <taxon>Nitrosomonadaceae</taxon>
        <taxon>Nitrosomonas</taxon>
    </lineage>
</organism>
<dbReference type="Proteomes" id="UP000198729">
    <property type="component" value="Unassembled WGS sequence"/>
</dbReference>
<proteinExistence type="predicted"/>
<dbReference type="EMBL" id="FMWO01000102">
    <property type="protein sequence ID" value="SCZ87112.1"/>
    <property type="molecule type" value="Genomic_DNA"/>
</dbReference>
<dbReference type="RefSeq" id="WP_245654832.1">
    <property type="nucleotide sequence ID" value="NZ_FMWO01000102.1"/>
</dbReference>
<protein>
    <submittedName>
        <fullName evidence="2">Uncharacterized protein</fullName>
    </submittedName>
</protein>
<dbReference type="AlphaFoldDB" id="A0A1G5SJ45"/>
<evidence type="ECO:0000313" key="3">
    <source>
        <dbReference type="Proteomes" id="UP000198729"/>
    </source>
</evidence>
<accession>A0A1G5SJ45</accession>
<feature type="transmembrane region" description="Helical" evidence="1">
    <location>
        <begin position="12"/>
        <end position="32"/>
    </location>
</feature>
<keyword evidence="3" id="KW-1185">Reference proteome</keyword>
<sequence>MIQTTLSRAIALLLILLTITGIAISTIFFLAIDRKPQVSREVRVTPEHIARAKSILDTHRYQVRPGTTATATIEREDIDVALNYLAHHLRQGHAKSKLDNQSVYIQISLPVPEIAAIVNNAYVNLEASLIESEGLPAIHSLRIGKLTVPDSLTNFALQQLFSWLKMISPDVRVGMEAFRKIGISHDGIAVTYYWQDWGNSQDDQLSFSAPLFNQQALARLFHYHTFLNQINQKNHTRSITLSEILTRLMRETTRDPSHNNTREEVRAAILITAFHALQLPLKLISPEAAKWPPPARARITLDGRADFAMHFISSAAITAYTDTILSDAIGLYKELEDARSGSGFSFNDIAANRAGTSFAARIMKSQLSAQKIRATILAGIDDSDLMPYWADLPEHLGEQTFLAKFGGTHTTIYQELINKIEQRVSSLKLFHH</sequence>
<evidence type="ECO:0000313" key="2">
    <source>
        <dbReference type="EMBL" id="SCZ87112.1"/>
    </source>
</evidence>